<dbReference type="EMBL" id="JBFOLK010000014">
    <property type="protein sequence ID" value="KAL2460592.1"/>
    <property type="molecule type" value="Genomic_DNA"/>
</dbReference>
<comment type="caution">
    <text evidence="2">The sequence shown here is derived from an EMBL/GenBank/DDBJ whole genome shotgun (WGS) entry which is preliminary data.</text>
</comment>
<feature type="chain" id="PRO_5044831699" evidence="1">
    <location>
        <begin position="17"/>
        <end position="116"/>
    </location>
</feature>
<accession>A0ABD1P9M3</accession>
<feature type="signal peptide" evidence="1">
    <location>
        <begin position="1"/>
        <end position="16"/>
    </location>
</feature>
<proteinExistence type="predicted"/>
<evidence type="ECO:0000313" key="3">
    <source>
        <dbReference type="Proteomes" id="UP001604336"/>
    </source>
</evidence>
<evidence type="ECO:0000313" key="2">
    <source>
        <dbReference type="EMBL" id="KAL2460592.1"/>
    </source>
</evidence>
<keyword evidence="3" id="KW-1185">Reference proteome</keyword>
<reference evidence="3" key="1">
    <citation type="submission" date="2024-07" db="EMBL/GenBank/DDBJ databases">
        <title>Two chromosome-level genome assemblies of Korean endemic species Abeliophyllum distichum and Forsythia ovata (Oleaceae).</title>
        <authorList>
            <person name="Jang H."/>
        </authorList>
    </citation>
    <scope>NUCLEOTIDE SEQUENCE [LARGE SCALE GENOMIC DNA]</scope>
</reference>
<evidence type="ECO:0000256" key="1">
    <source>
        <dbReference type="SAM" id="SignalP"/>
    </source>
</evidence>
<sequence>MLSAMALQYVFLTVVAFEVPLLSLGDLPVLYKVSELVSWKMAWRPIQNVHNFCLPPLFRKNIQHKFLKGSSGANTVVHHLTEQIGIGIVNVSLKEPPKYNSLGCKFWFFITHFRKN</sequence>
<dbReference type="AlphaFoldDB" id="A0ABD1P9M3"/>
<protein>
    <submittedName>
        <fullName evidence="2">Uncharacterized protein</fullName>
    </submittedName>
</protein>
<name>A0ABD1P9M3_9LAMI</name>
<dbReference type="Proteomes" id="UP001604336">
    <property type="component" value="Unassembled WGS sequence"/>
</dbReference>
<organism evidence="2 3">
    <name type="scientific">Abeliophyllum distichum</name>
    <dbReference type="NCBI Taxonomy" id="126358"/>
    <lineage>
        <taxon>Eukaryota</taxon>
        <taxon>Viridiplantae</taxon>
        <taxon>Streptophyta</taxon>
        <taxon>Embryophyta</taxon>
        <taxon>Tracheophyta</taxon>
        <taxon>Spermatophyta</taxon>
        <taxon>Magnoliopsida</taxon>
        <taxon>eudicotyledons</taxon>
        <taxon>Gunneridae</taxon>
        <taxon>Pentapetalae</taxon>
        <taxon>asterids</taxon>
        <taxon>lamiids</taxon>
        <taxon>Lamiales</taxon>
        <taxon>Oleaceae</taxon>
        <taxon>Forsythieae</taxon>
        <taxon>Abeliophyllum</taxon>
    </lineage>
</organism>
<keyword evidence="1" id="KW-0732">Signal</keyword>
<gene>
    <name evidence="2" type="ORF">Adt_44012</name>
</gene>